<proteinExistence type="predicted"/>
<feature type="compositionally biased region" description="Low complexity" evidence="1">
    <location>
        <begin position="175"/>
        <end position="199"/>
    </location>
</feature>
<reference evidence="4" key="1">
    <citation type="journal article" date="2020" name="Stud. Mycol.">
        <title>101 Dothideomycetes genomes: a test case for predicting lifestyles and emergence of pathogens.</title>
        <authorList>
            <person name="Haridas S."/>
            <person name="Albert R."/>
            <person name="Binder M."/>
            <person name="Bloem J."/>
            <person name="Labutti K."/>
            <person name="Salamov A."/>
            <person name="Andreopoulos B."/>
            <person name="Baker S."/>
            <person name="Barry K."/>
            <person name="Bills G."/>
            <person name="Bluhm B."/>
            <person name="Cannon C."/>
            <person name="Castanera R."/>
            <person name="Culley D."/>
            <person name="Daum C."/>
            <person name="Ezra D."/>
            <person name="Gonzalez J."/>
            <person name="Henrissat B."/>
            <person name="Kuo A."/>
            <person name="Liang C."/>
            <person name="Lipzen A."/>
            <person name="Lutzoni F."/>
            <person name="Magnuson J."/>
            <person name="Mondo S."/>
            <person name="Nolan M."/>
            <person name="Ohm R."/>
            <person name="Pangilinan J."/>
            <person name="Park H.-J."/>
            <person name="Ramirez L."/>
            <person name="Alfaro M."/>
            <person name="Sun H."/>
            <person name="Tritt A."/>
            <person name="Yoshinaga Y."/>
            <person name="Zwiers L.-H."/>
            <person name="Turgeon B."/>
            <person name="Goodwin S."/>
            <person name="Spatafora J."/>
            <person name="Crous P."/>
            <person name="Grigoriev I."/>
        </authorList>
    </citation>
    <scope>NUCLEOTIDE SEQUENCE</scope>
    <source>
        <strain evidence="4">CBS 133067</strain>
    </source>
</reference>
<keyword evidence="2" id="KW-1133">Transmembrane helix</keyword>
<feature type="compositionally biased region" description="Pro residues" evidence="1">
    <location>
        <begin position="283"/>
        <end position="292"/>
    </location>
</feature>
<keyword evidence="2" id="KW-0472">Membrane</keyword>
<dbReference type="CDD" id="cd00920">
    <property type="entry name" value="Cupredoxin"/>
    <property type="match status" value="1"/>
</dbReference>
<dbReference type="Gene3D" id="2.60.40.420">
    <property type="entry name" value="Cupredoxins - blue copper proteins"/>
    <property type="match status" value="1"/>
</dbReference>
<evidence type="ECO:0000256" key="1">
    <source>
        <dbReference type="SAM" id="MobiDB-lite"/>
    </source>
</evidence>
<feature type="region of interest" description="Disordered" evidence="1">
    <location>
        <begin position="160"/>
        <end position="199"/>
    </location>
</feature>
<evidence type="ECO:0008006" key="6">
    <source>
        <dbReference type="Google" id="ProtNLM"/>
    </source>
</evidence>
<dbReference type="OrthoDB" id="2331100at2759"/>
<evidence type="ECO:0000313" key="5">
    <source>
        <dbReference type="Proteomes" id="UP000799772"/>
    </source>
</evidence>
<evidence type="ECO:0000256" key="2">
    <source>
        <dbReference type="SAM" id="Phobius"/>
    </source>
</evidence>
<dbReference type="AlphaFoldDB" id="A0A9P4IGD9"/>
<comment type="caution">
    <text evidence="4">The sequence shown here is derived from an EMBL/GenBank/DDBJ whole genome shotgun (WGS) entry which is preliminary data.</text>
</comment>
<keyword evidence="3" id="KW-0732">Signal</keyword>
<feature type="region of interest" description="Disordered" evidence="1">
    <location>
        <begin position="335"/>
        <end position="365"/>
    </location>
</feature>
<organism evidence="4 5">
    <name type="scientific">Rhizodiscina lignyota</name>
    <dbReference type="NCBI Taxonomy" id="1504668"/>
    <lineage>
        <taxon>Eukaryota</taxon>
        <taxon>Fungi</taxon>
        <taxon>Dikarya</taxon>
        <taxon>Ascomycota</taxon>
        <taxon>Pezizomycotina</taxon>
        <taxon>Dothideomycetes</taxon>
        <taxon>Pleosporomycetidae</taxon>
        <taxon>Aulographales</taxon>
        <taxon>Rhizodiscinaceae</taxon>
        <taxon>Rhizodiscina</taxon>
    </lineage>
</organism>
<sequence>MSQHHALRYLFLASLALTQVRSAVHKVTVGNGGFRYFPNVTHAKVGDIITFEFFPTNHSVYRAVYTDSPDCPGGYCNPCVPANLYFPDEKNFFFSGLMEGNLETPPTWNLTINDTAPVFFSCNAPGSCHPNGMVGVINPNASTSIDKQMSAAVEAQYQLSPGDNFPSESAPTAPSSGGSSNSNPSSGSSNNNGGSHKSSGLSGGAIAGIVIGCIAGVAILGAAIFFYARSRTYGKIFSASQKGGSEAPGGSEAGGVGAWVEGQQAVHAEKAQGTDGERLMSPGLPPGSPGAPPTATTPSPRPDNGAQFVGFNRQSGGPEYAYEAPGIDNQIVELSAAEKSGAGPAGAAAQEEEKPESPTGRVELP</sequence>
<dbReference type="InterPro" id="IPR052953">
    <property type="entry name" value="Ser-rich/MCO-related"/>
</dbReference>
<dbReference type="PANTHER" id="PTHR34883:SF8">
    <property type="entry name" value="EXTRACELLULAR SERINE-RICH PROTEIN (AFU_ORTHOLOGUE AFUA_6G00670)"/>
    <property type="match status" value="1"/>
</dbReference>
<feature type="compositionally biased region" description="Basic and acidic residues" evidence="1">
    <location>
        <begin position="269"/>
        <end position="278"/>
    </location>
</feature>
<dbReference type="SUPFAM" id="SSF49503">
    <property type="entry name" value="Cupredoxins"/>
    <property type="match status" value="1"/>
</dbReference>
<gene>
    <name evidence="4" type="ORF">NA57DRAFT_76374</name>
</gene>
<feature type="signal peptide" evidence="3">
    <location>
        <begin position="1"/>
        <end position="22"/>
    </location>
</feature>
<keyword evidence="5" id="KW-1185">Reference proteome</keyword>
<accession>A0A9P4IGD9</accession>
<feature type="region of interest" description="Disordered" evidence="1">
    <location>
        <begin position="269"/>
        <end position="322"/>
    </location>
</feature>
<feature type="compositionally biased region" description="Low complexity" evidence="1">
    <location>
        <begin position="335"/>
        <end position="349"/>
    </location>
</feature>
<feature type="chain" id="PRO_5040229128" description="Extracellular serine-rich protein" evidence="3">
    <location>
        <begin position="23"/>
        <end position="365"/>
    </location>
</feature>
<feature type="compositionally biased region" description="Polar residues" evidence="1">
    <location>
        <begin position="160"/>
        <end position="174"/>
    </location>
</feature>
<dbReference type="PANTHER" id="PTHR34883">
    <property type="entry name" value="SERINE-RICH PROTEIN, PUTATIVE-RELATED-RELATED"/>
    <property type="match status" value="1"/>
</dbReference>
<dbReference type="InterPro" id="IPR008972">
    <property type="entry name" value="Cupredoxin"/>
</dbReference>
<keyword evidence="2" id="KW-0812">Transmembrane</keyword>
<dbReference type="CDD" id="cd12087">
    <property type="entry name" value="TM_EGFR-like"/>
    <property type="match status" value="1"/>
</dbReference>
<name>A0A9P4IGD9_9PEZI</name>
<evidence type="ECO:0000313" key="4">
    <source>
        <dbReference type="EMBL" id="KAF2099142.1"/>
    </source>
</evidence>
<evidence type="ECO:0000256" key="3">
    <source>
        <dbReference type="SAM" id="SignalP"/>
    </source>
</evidence>
<protein>
    <recommendedName>
        <fullName evidence="6">Extracellular serine-rich protein</fullName>
    </recommendedName>
</protein>
<dbReference type="EMBL" id="ML978126">
    <property type="protein sequence ID" value="KAF2099142.1"/>
    <property type="molecule type" value="Genomic_DNA"/>
</dbReference>
<dbReference type="Proteomes" id="UP000799772">
    <property type="component" value="Unassembled WGS sequence"/>
</dbReference>
<feature type="transmembrane region" description="Helical" evidence="2">
    <location>
        <begin position="205"/>
        <end position="228"/>
    </location>
</feature>